<dbReference type="InterPro" id="IPR053279">
    <property type="entry name" value="EMC_subunit"/>
</dbReference>
<dbReference type="Pfam" id="PF10270">
    <property type="entry name" value="MMgT"/>
    <property type="match status" value="1"/>
</dbReference>
<dbReference type="PANTHER" id="PTHR28144:SF1">
    <property type="entry name" value="ER MEMBRANE PROTEIN COMPLEX SUBUNIT 5"/>
    <property type="match status" value="1"/>
</dbReference>
<evidence type="ECO:0008006" key="8">
    <source>
        <dbReference type="Google" id="ProtNLM"/>
    </source>
</evidence>
<dbReference type="EMBL" id="KZ819325">
    <property type="protein sequence ID" value="PWN21347.1"/>
    <property type="molecule type" value="Genomic_DNA"/>
</dbReference>
<dbReference type="GO" id="GO:0034975">
    <property type="term" value="P:protein folding in endoplasmic reticulum"/>
    <property type="evidence" value="ECO:0007669"/>
    <property type="project" value="TreeGrafter"/>
</dbReference>
<dbReference type="AlphaFoldDB" id="A0A316U7X9"/>
<dbReference type="Proteomes" id="UP000245942">
    <property type="component" value="Unassembled WGS sequence"/>
</dbReference>
<evidence type="ECO:0000256" key="3">
    <source>
        <dbReference type="ARBA" id="ARBA00022692"/>
    </source>
</evidence>
<dbReference type="GO" id="GO:0072546">
    <property type="term" value="C:EMC complex"/>
    <property type="evidence" value="ECO:0007669"/>
    <property type="project" value="TreeGrafter"/>
</dbReference>
<evidence type="ECO:0000256" key="1">
    <source>
        <dbReference type="ARBA" id="ARBA00004127"/>
    </source>
</evidence>
<evidence type="ECO:0000256" key="5">
    <source>
        <dbReference type="ARBA" id="ARBA00023136"/>
    </source>
</evidence>
<accession>A0A316U7X9</accession>
<comment type="subcellular location">
    <subcellularLocation>
        <location evidence="1">Endomembrane system</location>
        <topology evidence="1">Multi-pass membrane protein</topology>
    </subcellularLocation>
</comment>
<evidence type="ECO:0000256" key="4">
    <source>
        <dbReference type="ARBA" id="ARBA00022989"/>
    </source>
</evidence>
<dbReference type="RefSeq" id="XP_025348507.1">
    <property type="nucleotide sequence ID" value="XM_025492222.1"/>
</dbReference>
<keyword evidence="7" id="KW-1185">Reference proteome</keyword>
<keyword evidence="5" id="KW-0472">Membrane</keyword>
<dbReference type="STRING" id="1684307.A0A316U7X9"/>
<protein>
    <recommendedName>
        <fullName evidence="8">Membrane magnesium transporter</fullName>
    </recommendedName>
</protein>
<evidence type="ECO:0000313" key="6">
    <source>
        <dbReference type="EMBL" id="PWN21347.1"/>
    </source>
</evidence>
<evidence type="ECO:0000256" key="2">
    <source>
        <dbReference type="ARBA" id="ARBA00006109"/>
    </source>
</evidence>
<keyword evidence="3" id="KW-0812">Transmembrane</keyword>
<dbReference type="InterPro" id="IPR018937">
    <property type="entry name" value="MMgT"/>
</dbReference>
<dbReference type="GeneID" id="37013956"/>
<reference evidence="6 7" key="1">
    <citation type="journal article" date="2018" name="Mol. Biol. Evol.">
        <title>Broad Genomic Sampling Reveals a Smut Pathogenic Ancestry of the Fungal Clade Ustilaginomycotina.</title>
        <authorList>
            <person name="Kijpornyongpan T."/>
            <person name="Mondo S.J."/>
            <person name="Barry K."/>
            <person name="Sandor L."/>
            <person name="Lee J."/>
            <person name="Lipzen A."/>
            <person name="Pangilinan J."/>
            <person name="LaButti K."/>
            <person name="Hainaut M."/>
            <person name="Henrissat B."/>
            <person name="Grigoriev I.V."/>
            <person name="Spatafora J.W."/>
            <person name="Aime M.C."/>
        </authorList>
    </citation>
    <scope>NUCLEOTIDE SEQUENCE [LARGE SCALE GENOMIC DNA]</scope>
    <source>
        <strain evidence="6 7">MCA 4718</strain>
    </source>
</reference>
<sequence length="109" mass="11686">MSGPSSAFGKPLIFLGTILLLHSAYSTYEHSSISKSVGVAKPVVPLDITLETVLSLVVLVMGIIQSSQPLKEITWAAEMGKRSLDEIDARPNFATFNHRGPAMFGGVKN</sequence>
<organism evidence="6 7">
    <name type="scientific">Pseudomicrostroma glucosiphilum</name>
    <dbReference type="NCBI Taxonomy" id="1684307"/>
    <lineage>
        <taxon>Eukaryota</taxon>
        <taxon>Fungi</taxon>
        <taxon>Dikarya</taxon>
        <taxon>Basidiomycota</taxon>
        <taxon>Ustilaginomycotina</taxon>
        <taxon>Exobasidiomycetes</taxon>
        <taxon>Microstromatales</taxon>
        <taxon>Microstromatales incertae sedis</taxon>
        <taxon>Pseudomicrostroma</taxon>
    </lineage>
</organism>
<name>A0A316U7X9_9BASI</name>
<dbReference type="OrthoDB" id="44756at2759"/>
<keyword evidence="4" id="KW-1133">Transmembrane helix</keyword>
<dbReference type="PANTHER" id="PTHR28144">
    <property type="entry name" value="ER MEMBRANE PROTEIN COMPLEX SUBUNIT 5"/>
    <property type="match status" value="1"/>
</dbReference>
<proteinExistence type="inferred from homology"/>
<comment type="similarity">
    <text evidence="2">Belongs to the membrane magnesium transporter (TC 1.A.67) family.</text>
</comment>
<gene>
    <name evidence="6" type="ORF">BCV69DRAFT_282081</name>
</gene>
<evidence type="ECO:0000313" key="7">
    <source>
        <dbReference type="Proteomes" id="UP000245942"/>
    </source>
</evidence>